<dbReference type="AlphaFoldDB" id="A0A432ZD57"/>
<dbReference type="Gene3D" id="1.25.40.650">
    <property type="match status" value="1"/>
</dbReference>
<dbReference type="CDD" id="cd06339">
    <property type="entry name" value="PBP1_YraM_LppC_lipoprotein-like"/>
    <property type="match status" value="1"/>
</dbReference>
<dbReference type="GO" id="GO:0031241">
    <property type="term" value="C:periplasmic side of cell outer membrane"/>
    <property type="evidence" value="ECO:0007669"/>
    <property type="project" value="TreeGrafter"/>
</dbReference>
<dbReference type="InterPro" id="IPR028082">
    <property type="entry name" value="Peripla_BP_I"/>
</dbReference>
<keyword evidence="3" id="KW-1185">Reference proteome</keyword>
<dbReference type="Gene3D" id="3.40.50.2300">
    <property type="match status" value="2"/>
</dbReference>
<proteinExistence type="predicted"/>
<dbReference type="Proteomes" id="UP000287908">
    <property type="component" value="Unassembled WGS sequence"/>
</dbReference>
<name>A0A432ZD57_9GAMM</name>
<evidence type="ECO:0000313" key="2">
    <source>
        <dbReference type="EMBL" id="RUO75895.1"/>
    </source>
</evidence>
<dbReference type="EMBL" id="PIQF01000002">
    <property type="protein sequence ID" value="RUO75895.1"/>
    <property type="molecule type" value="Genomic_DNA"/>
</dbReference>
<evidence type="ECO:0000313" key="3">
    <source>
        <dbReference type="Proteomes" id="UP000287908"/>
    </source>
</evidence>
<dbReference type="PANTHER" id="PTHR38038:SF1">
    <property type="entry name" value="PENICILLIN-BINDING PROTEIN ACTIVATOR LPOA"/>
    <property type="match status" value="1"/>
</dbReference>
<dbReference type="PANTHER" id="PTHR38038">
    <property type="entry name" value="PENICILLIN-BINDING PROTEIN ACTIVATOR LPOA"/>
    <property type="match status" value="1"/>
</dbReference>
<dbReference type="GO" id="GO:0030234">
    <property type="term" value="F:enzyme regulator activity"/>
    <property type="evidence" value="ECO:0007669"/>
    <property type="project" value="TreeGrafter"/>
</dbReference>
<keyword evidence="1" id="KW-0472">Membrane</keyword>
<accession>A0A432ZD57</accession>
<protein>
    <recommendedName>
        <fullName evidence="4">Penicillin-binding protein activator</fullName>
    </recommendedName>
</protein>
<reference evidence="2 3" key="1">
    <citation type="journal article" date="2011" name="Front. Microbiol.">
        <title>Genomic signatures of strain selection and enhancement in Bacillus atrophaeus var. globigii, a historical biowarfare simulant.</title>
        <authorList>
            <person name="Gibbons H.S."/>
            <person name="Broomall S.M."/>
            <person name="McNew L.A."/>
            <person name="Daligault H."/>
            <person name="Chapman C."/>
            <person name="Bruce D."/>
            <person name="Karavis M."/>
            <person name="Krepps M."/>
            <person name="McGregor P.A."/>
            <person name="Hong C."/>
            <person name="Park K.H."/>
            <person name="Akmal A."/>
            <person name="Feldman A."/>
            <person name="Lin J.S."/>
            <person name="Chang W.E."/>
            <person name="Higgs B.W."/>
            <person name="Demirev P."/>
            <person name="Lindquist J."/>
            <person name="Liem A."/>
            <person name="Fochler E."/>
            <person name="Read T.D."/>
            <person name="Tapia R."/>
            <person name="Johnson S."/>
            <person name="Bishop-Lilly K.A."/>
            <person name="Detter C."/>
            <person name="Han C."/>
            <person name="Sozhamannan S."/>
            <person name="Rosenzweig C.N."/>
            <person name="Skowronski E.W."/>
        </authorList>
    </citation>
    <scope>NUCLEOTIDE SEQUENCE [LARGE SCALE GENOMIC DNA]</scope>
    <source>
        <strain evidence="2 3">CL-SP19</strain>
    </source>
</reference>
<evidence type="ECO:0000256" key="1">
    <source>
        <dbReference type="ARBA" id="ARBA00023136"/>
    </source>
</evidence>
<gene>
    <name evidence="2" type="ORF">CWI81_07140</name>
</gene>
<dbReference type="GO" id="GO:0009252">
    <property type="term" value="P:peptidoglycan biosynthetic process"/>
    <property type="evidence" value="ECO:0007669"/>
    <property type="project" value="TreeGrafter"/>
</dbReference>
<evidence type="ECO:0008006" key="4">
    <source>
        <dbReference type="Google" id="ProtNLM"/>
    </source>
</evidence>
<comment type="caution">
    <text evidence="2">The sequence shown here is derived from an EMBL/GenBank/DDBJ whole genome shotgun (WGS) entry which is preliminary data.</text>
</comment>
<dbReference type="SUPFAM" id="SSF53822">
    <property type="entry name" value="Periplasmic binding protein-like I"/>
    <property type="match status" value="1"/>
</dbReference>
<dbReference type="Pfam" id="PF04348">
    <property type="entry name" value="LppC"/>
    <property type="match status" value="1"/>
</dbReference>
<dbReference type="InterPro" id="IPR007443">
    <property type="entry name" value="LpoA"/>
</dbReference>
<organism evidence="2 3">
    <name type="scientific">Idiomarina seosinensis</name>
    <dbReference type="NCBI Taxonomy" id="281739"/>
    <lineage>
        <taxon>Bacteria</taxon>
        <taxon>Pseudomonadati</taxon>
        <taxon>Pseudomonadota</taxon>
        <taxon>Gammaproteobacteria</taxon>
        <taxon>Alteromonadales</taxon>
        <taxon>Idiomarinaceae</taxon>
        <taxon>Idiomarina</taxon>
    </lineage>
</organism>
<sequence>MTGHELVRSHFTNSVKGVAVALLSAIVLTQCSSVQKPADDTEFKQPVESISTQPDGVARTAEQWLDEAVAAETPADQQYALIGAALAFQQQQQWQKSAAVIGAIEAAEAPVTNENLPQFQLAKAHWHFKQQQWQQAIKTIEPSLKRLNKRDQRLQALTLVADSHARLGEYWQAAISQIEAEQFSQHDSATAGAEAIWRYLRQASSHQLPDRRPLTTNIAGWWRVAKSFHQYQQQPKQLAQQFQQWLSSYPDHHARQIVEQWLAADWQAPENIIALLPLSGRYALQGTAVRDGLIAAAAESTFTIRFIDTNRYNVEQQREQALQANATHIIGPLLKQQVQAWLQQPLIGPYHLFLNEADTPESGIINQRYLQFALAPEDEARQAAARISEKTERAPLLFSVANASGQRLVNSFQQRWQQQDNPPAEVGWYNQQSEMQGIVEERLGISGSKERIRQVKIAAGKIIIDEQERSRADIDAVYLPGNLEQVRLLKPFIDVNLSPFAPPLTVFGSSAVHERSNMSGDADLSGVEFSESPAILGQHNKSNYVMDWLQKRSNARLSDARLFNMGYDSVYLLQQAALLNFVPGINWSGFNGQLSVSFNRVQRELDWAIFKDNKVQPIE</sequence>